<protein>
    <submittedName>
        <fullName evidence="1">Uncharacterized protein</fullName>
    </submittedName>
</protein>
<organism evidence="1 2">
    <name type="scientific">Myodes glareolus</name>
    <name type="common">Bank vole</name>
    <name type="synonym">Clethrionomys glareolus</name>
    <dbReference type="NCBI Taxonomy" id="447135"/>
    <lineage>
        <taxon>Eukaryota</taxon>
        <taxon>Metazoa</taxon>
        <taxon>Chordata</taxon>
        <taxon>Craniata</taxon>
        <taxon>Vertebrata</taxon>
        <taxon>Euteleostomi</taxon>
        <taxon>Mammalia</taxon>
        <taxon>Eutheria</taxon>
        <taxon>Euarchontoglires</taxon>
        <taxon>Glires</taxon>
        <taxon>Rodentia</taxon>
        <taxon>Myomorpha</taxon>
        <taxon>Muroidea</taxon>
        <taxon>Cricetidae</taxon>
        <taxon>Arvicolinae</taxon>
        <taxon>Myodes</taxon>
    </lineage>
</organism>
<keyword evidence="2" id="KW-1185">Reference proteome</keyword>
<evidence type="ECO:0000313" key="1">
    <source>
        <dbReference type="EMBL" id="KAK7800401.1"/>
    </source>
</evidence>
<sequence>HGKELLVFSEWGGLDPPVPFRSSLAETLSNHLSTQTADSWPEDCDECTWVARCAAWCLVCAHDTRVPGGGLEREPSQAELTQRKRNSCRIFQKGEELHRLHFSVTLLLLLRTQPQSPLLLSEDVSPTPPSFTFASTHAPPAPASLPSHIRFFSVQELPGYRQKTDARRLRVSGSRQQLGRGRKECEEAGGWWAIQVSERCVPVPGHLAGLGRAGREALNCAQERASSSPETSPTDT</sequence>
<dbReference type="EMBL" id="JBBHLL010000552">
    <property type="protein sequence ID" value="KAK7800401.1"/>
    <property type="molecule type" value="Genomic_DNA"/>
</dbReference>
<evidence type="ECO:0000313" key="2">
    <source>
        <dbReference type="Proteomes" id="UP001488838"/>
    </source>
</evidence>
<feature type="non-terminal residue" evidence="1">
    <location>
        <position position="236"/>
    </location>
</feature>
<reference evidence="1 2" key="1">
    <citation type="journal article" date="2023" name="bioRxiv">
        <title>Conserved and derived expression patterns and positive selection on dental genes reveal complex evolutionary context of ever-growing rodent molars.</title>
        <authorList>
            <person name="Calamari Z.T."/>
            <person name="Song A."/>
            <person name="Cohen E."/>
            <person name="Akter M."/>
            <person name="Roy R.D."/>
            <person name="Hallikas O."/>
            <person name="Christensen M.M."/>
            <person name="Li P."/>
            <person name="Marangoni P."/>
            <person name="Jernvall J."/>
            <person name="Klein O.D."/>
        </authorList>
    </citation>
    <scope>NUCLEOTIDE SEQUENCE [LARGE SCALE GENOMIC DNA]</scope>
    <source>
        <strain evidence="1">V071</strain>
    </source>
</reference>
<proteinExistence type="predicted"/>
<name>A0AAW0HFM4_MYOGA</name>
<accession>A0AAW0HFM4</accession>
<comment type="caution">
    <text evidence="1">The sequence shown here is derived from an EMBL/GenBank/DDBJ whole genome shotgun (WGS) entry which is preliminary data.</text>
</comment>
<dbReference type="AlphaFoldDB" id="A0AAW0HFM4"/>
<feature type="non-terminal residue" evidence="1">
    <location>
        <position position="1"/>
    </location>
</feature>
<dbReference type="Proteomes" id="UP001488838">
    <property type="component" value="Unassembled WGS sequence"/>
</dbReference>
<gene>
    <name evidence="1" type="ORF">U0070_021981</name>
</gene>